<name>A0A511ZI36_9BACI</name>
<keyword evidence="2" id="KW-1185">Reference proteome</keyword>
<proteinExistence type="predicted"/>
<gene>
    <name evidence="1" type="ORF">OSO01_18470</name>
</gene>
<sequence length="63" mass="7777">MFVFVLSDSEIKQKNNQWSESIDEVLKKVCKIDKIEERKRIIQKYHWFQENFSVENMIKKEIK</sequence>
<evidence type="ECO:0000313" key="2">
    <source>
        <dbReference type="Proteomes" id="UP000321558"/>
    </source>
</evidence>
<dbReference type="Proteomes" id="UP000321558">
    <property type="component" value="Unassembled WGS sequence"/>
</dbReference>
<evidence type="ECO:0000313" key="1">
    <source>
        <dbReference type="EMBL" id="GEN87108.1"/>
    </source>
</evidence>
<organism evidence="1 2">
    <name type="scientific">Oceanobacillus sojae</name>
    <dbReference type="NCBI Taxonomy" id="582851"/>
    <lineage>
        <taxon>Bacteria</taxon>
        <taxon>Bacillati</taxon>
        <taxon>Bacillota</taxon>
        <taxon>Bacilli</taxon>
        <taxon>Bacillales</taxon>
        <taxon>Bacillaceae</taxon>
        <taxon>Oceanobacillus</taxon>
    </lineage>
</organism>
<dbReference type="OrthoDB" id="271711at2"/>
<reference evidence="1 2" key="1">
    <citation type="submission" date="2019-07" db="EMBL/GenBank/DDBJ databases">
        <title>Whole genome shotgun sequence of Oceanobacillus sojae NBRC 105379.</title>
        <authorList>
            <person name="Hosoyama A."/>
            <person name="Uohara A."/>
            <person name="Ohji S."/>
            <person name="Ichikawa N."/>
        </authorList>
    </citation>
    <scope>NUCLEOTIDE SEQUENCE [LARGE SCALE GENOMIC DNA]</scope>
    <source>
        <strain evidence="1 2">NBRC 105379</strain>
    </source>
</reference>
<comment type="caution">
    <text evidence="1">The sequence shown here is derived from an EMBL/GenBank/DDBJ whole genome shotgun (WGS) entry which is preliminary data.</text>
</comment>
<protein>
    <submittedName>
        <fullName evidence="1">Uncharacterized protein</fullName>
    </submittedName>
</protein>
<dbReference type="EMBL" id="BJYM01000006">
    <property type="protein sequence ID" value="GEN87108.1"/>
    <property type="molecule type" value="Genomic_DNA"/>
</dbReference>
<dbReference type="AlphaFoldDB" id="A0A511ZI36"/>
<accession>A0A511ZI36</accession>